<feature type="transmembrane region" description="Helical" evidence="1">
    <location>
        <begin position="12"/>
        <end position="32"/>
    </location>
</feature>
<keyword evidence="1" id="KW-1133">Transmembrane helix</keyword>
<dbReference type="InterPro" id="IPR018580">
    <property type="entry name" value="Uncharacterised_YfhO"/>
</dbReference>
<feature type="transmembrane region" description="Helical" evidence="1">
    <location>
        <begin position="83"/>
        <end position="101"/>
    </location>
</feature>
<evidence type="ECO:0000313" key="3">
    <source>
        <dbReference type="Proteomes" id="UP001597285"/>
    </source>
</evidence>
<keyword evidence="1" id="KW-0472">Membrane</keyword>
<dbReference type="RefSeq" id="WP_058918651.1">
    <property type="nucleotide sequence ID" value="NZ_JBHSQC010000008.1"/>
</dbReference>
<dbReference type="Proteomes" id="UP001597285">
    <property type="component" value="Unassembled WGS sequence"/>
</dbReference>
<feature type="transmembrane region" description="Helical" evidence="1">
    <location>
        <begin position="446"/>
        <end position="465"/>
    </location>
</feature>
<protein>
    <submittedName>
        <fullName evidence="2">YfhO family protein</fullName>
    </submittedName>
</protein>
<feature type="transmembrane region" description="Helical" evidence="1">
    <location>
        <begin position="884"/>
        <end position="901"/>
    </location>
</feature>
<accession>A0ABW4NRD6</accession>
<proteinExistence type="predicted"/>
<feature type="transmembrane region" description="Helical" evidence="1">
    <location>
        <begin position="365"/>
        <end position="382"/>
    </location>
</feature>
<name>A0ABW4NRD6_9LACT</name>
<gene>
    <name evidence="2" type="ORF">ACFSBK_10805</name>
</gene>
<feature type="transmembrane region" description="Helical" evidence="1">
    <location>
        <begin position="162"/>
        <end position="180"/>
    </location>
</feature>
<feature type="transmembrane region" description="Helical" evidence="1">
    <location>
        <begin position="423"/>
        <end position="439"/>
    </location>
</feature>
<feature type="transmembrane region" description="Helical" evidence="1">
    <location>
        <begin position="135"/>
        <end position="155"/>
    </location>
</feature>
<keyword evidence="3" id="KW-1185">Reference proteome</keyword>
<feature type="transmembrane region" description="Helical" evidence="1">
    <location>
        <begin position="200"/>
        <end position="219"/>
    </location>
</feature>
<dbReference type="PANTHER" id="PTHR38454">
    <property type="entry name" value="INTEGRAL MEMBRANE PROTEIN-RELATED"/>
    <property type="match status" value="1"/>
</dbReference>
<evidence type="ECO:0000313" key="2">
    <source>
        <dbReference type="EMBL" id="MFD1800336.1"/>
    </source>
</evidence>
<dbReference type="EMBL" id="JBHUFF010000020">
    <property type="protein sequence ID" value="MFD1800336.1"/>
    <property type="molecule type" value="Genomic_DNA"/>
</dbReference>
<feature type="transmembrane region" description="Helical" evidence="1">
    <location>
        <begin position="336"/>
        <end position="359"/>
    </location>
</feature>
<feature type="transmembrane region" description="Helical" evidence="1">
    <location>
        <begin position="306"/>
        <end position="324"/>
    </location>
</feature>
<sequence>MQKTIKAFFYNYWPLLLAFFVPFLTMSLIYIIQGVYPFGNSSLMTVDLGQQYVDFYAYYRQTFFEDPSSFFYSFSKAIGGDMVGLWAYYLTSPFNVVFLFFPHHQLPFAITFLTVLKISLTGLSFGWLLKKGFNGDGFSLAAFSISYALMGYTIVNQLNIMWLDGLIFLPLIALGIERLLNQHKGLTYSIFLALTLFANYYIGYMICLFLVGYFLFRLIGMTYPSTLTLKDKIKANLHSLFLFAWHSLLGAGLAAGLLLPTFYSLLGSKASYTKLAFDWELAYPFHEMLSKLVIGAFNFDQMPSGYPNLFIGSLAIVSFGCYFSNRAFPLRERITAVALMSLYVVSMNLKAFNMVWHAMQYPIWYPYRFSFVVCFFMILNGFRSFMNMKGLKPLETFFSVSLTAVVCLSVYQGNFDFVYPEQLVLTILFALLIIFMLIIKPQRYRWLPLVLFLITTVEMGINAQIDLSRLSYVKQDSFSMYQNILDTDISAIQKEDNDFYRIEKTFLRSKNDSFQADYPSISHFSSTFEKEIPQLFGDLGFPVGDGFIVYANGTVFTDALFGIKYYISEQNALYRLPEQEDELLKDVSLLKTIDAKEPAHPANTEFQLSLMQTKPDLRSYQPIAETNRTVLYQNPNALPIMFGSNQAILDVPLIAGQPIQLQENILNALVGLPETNHLFVPTDFTSTVYQNVTGVSSTHNNTYTKQIANQDAAVSFQFTPETNDAYYLTLSPNVKDEDASIYLNGVPFTQYPTYRDLLVLNLANLNKEDTITIKFNLKKSSLKLDHFQLYRLDQTVFSDAIDHLQQGGMTVSEHSSTHFKGEVTIQDDQQVLFTSIPYSKGWNAQIDGIPVKTEKALDSLLAVPITPGKHTVTLDYRTPLFKEGVIVSVISALFLLLTHLISRKSTTTLKGDLYE</sequence>
<keyword evidence="1" id="KW-0812">Transmembrane</keyword>
<dbReference type="Pfam" id="PF09586">
    <property type="entry name" value="YfhO"/>
    <property type="match status" value="1"/>
</dbReference>
<feature type="transmembrane region" description="Helical" evidence="1">
    <location>
        <begin position="240"/>
        <end position="263"/>
    </location>
</feature>
<feature type="transmembrane region" description="Helical" evidence="1">
    <location>
        <begin position="394"/>
        <end position="411"/>
    </location>
</feature>
<dbReference type="PANTHER" id="PTHR38454:SF1">
    <property type="entry name" value="INTEGRAL MEMBRANE PROTEIN"/>
    <property type="match status" value="1"/>
</dbReference>
<organism evidence="2 3">
    <name type="scientific">Carnobacterium antarcticum</name>
    <dbReference type="NCBI Taxonomy" id="2126436"/>
    <lineage>
        <taxon>Bacteria</taxon>
        <taxon>Bacillati</taxon>
        <taxon>Bacillota</taxon>
        <taxon>Bacilli</taxon>
        <taxon>Lactobacillales</taxon>
        <taxon>Carnobacteriaceae</taxon>
        <taxon>Carnobacterium</taxon>
    </lineage>
</organism>
<comment type="caution">
    <text evidence="2">The sequence shown here is derived from an EMBL/GenBank/DDBJ whole genome shotgun (WGS) entry which is preliminary data.</text>
</comment>
<feature type="transmembrane region" description="Helical" evidence="1">
    <location>
        <begin position="108"/>
        <end position="129"/>
    </location>
</feature>
<reference evidence="3" key="1">
    <citation type="journal article" date="2019" name="Int. J. Syst. Evol. Microbiol.">
        <title>The Global Catalogue of Microorganisms (GCM) 10K type strain sequencing project: providing services to taxonomists for standard genome sequencing and annotation.</title>
        <authorList>
            <consortium name="The Broad Institute Genomics Platform"/>
            <consortium name="The Broad Institute Genome Sequencing Center for Infectious Disease"/>
            <person name="Wu L."/>
            <person name="Ma J."/>
        </authorList>
    </citation>
    <scope>NUCLEOTIDE SEQUENCE [LARGE SCALE GENOMIC DNA]</scope>
    <source>
        <strain evidence="3">KCTC 42143</strain>
    </source>
</reference>
<evidence type="ECO:0000256" key="1">
    <source>
        <dbReference type="SAM" id="Phobius"/>
    </source>
</evidence>